<reference evidence="1" key="1">
    <citation type="journal article" date="2023" name="GigaByte">
        <title>Genome assembly of the bearded iris, Iris pallida Lam.</title>
        <authorList>
            <person name="Bruccoleri R.E."/>
            <person name="Oakeley E.J."/>
            <person name="Faust A.M.E."/>
            <person name="Altorfer M."/>
            <person name="Dessus-Babus S."/>
            <person name="Burckhardt D."/>
            <person name="Oertli M."/>
            <person name="Naumann U."/>
            <person name="Petersen F."/>
            <person name="Wong J."/>
        </authorList>
    </citation>
    <scope>NUCLEOTIDE SEQUENCE</scope>
    <source>
        <strain evidence="1">GSM-AAB239-AS_SAM_17_03QT</strain>
    </source>
</reference>
<protein>
    <submittedName>
        <fullName evidence="1">Extensin</fullName>
    </submittedName>
</protein>
<keyword evidence="2" id="KW-1185">Reference proteome</keyword>
<dbReference type="AlphaFoldDB" id="A0AAX6G802"/>
<comment type="caution">
    <text evidence="1">The sequence shown here is derived from an EMBL/GenBank/DDBJ whole genome shotgun (WGS) entry which is preliminary data.</text>
</comment>
<organism evidence="1 2">
    <name type="scientific">Iris pallida</name>
    <name type="common">Sweet iris</name>
    <dbReference type="NCBI Taxonomy" id="29817"/>
    <lineage>
        <taxon>Eukaryota</taxon>
        <taxon>Viridiplantae</taxon>
        <taxon>Streptophyta</taxon>
        <taxon>Embryophyta</taxon>
        <taxon>Tracheophyta</taxon>
        <taxon>Spermatophyta</taxon>
        <taxon>Magnoliopsida</taxon>
        <taxon>Liliopsida</taxon>
        <taxon>Asparagales</taxon>
        <taxon>Iridaceae</taxon>
        <taxon>Iridoideae</taxon>
        <taxon>Irideae</taxon>
        <taxon>Iris</taxon>
    </lineage>
</organism>
<sequence length="153" mass="17206">MAFPPSSTPPQRRISAVSTWPPWKTCHHLPTVTSTITKVQLSYSASTSWRPRQTQQPSSIVFCVCVRPRVRPRVSAPHFFSSYYITDYKLLVVWRPRQTQNHHQSCFVSVSGLGSDPECPCLISIPVITSQTTNCASCPTGRTRPRLLFVSDT</sequence>
<name>A0AAX6G802_IRIPA</name>
<reference evidence="1" key="2">
    <citation type="submission" date="2023-04" db="EMBL/GenBank/DDBJ databases">
        <authorList>
            <person name="Bruccoleri R.E."/>
            <person name="Oakeley E.J."/>
            <person name="Faust A.-M."/>
            <person name="Dessus-Babus S."/>
            <person name="Altorfer M."/>
            <person name="Burckhardt D."/>
            <person name="Oertli M."/>
            <person name="Naumann U."/>
            <person name="Petersen F."/>
            <person name="Wong J."/>
        </authorList>
    </citation>
    <scope>NUCLEOTIDE SEQUENCE</scope>
    <source>
        <strain evidence="1">GSM-AAB239-AS_SAM_17_03QT</strain>
        <tissue evidence="1">Leaf</tissue>
    </source>
</reference>
<evidence type="ECO:0000313" key="1">
    <source>
        <dbReference type="EMBL" id="KAJ6824311.1"/>
    </source>
</evidence>
<evidence type="ECO:0000313" key="2">
    <source>
        <dbReference type="Proteomes" id="UP001140949"/>
    </source>
</evidence>
<gene>
    <name evidence="1" type="ORF">M6B38_102645</name>
</gene>
<accession>A0AAX6G802</accession>
<dbReference type="Proteomes" id="UP001140949">
    <property type="component" value="Unassembled WGS sequence"/>
</dbReference>
<proteinExistence type="predicted"/>
<dbReference type="EMBL" id="JANAVB010022233">
    <property type="protein sequence ID" value="KAJ6824311.1"/>
    <property type="molecule type" value="Genomic_DNA"/>
</dbReference>